<gene>
    <name evidence="1" type="ORF">SLS63_011434</name>
</gene>
<sequence length="423" mass="47086">MPPKRKGVAEHAKVPIGRSKIRRGPGGKKLVEGTIRNNVLLYLEKLTNEEATNPAGISFQGKLSSAVAGALDPLVGPEAVADLSSYGFQDLTVFGNKGAGELMAALLSILDDGGGQRLGEIQQSLDHEKGKRQQAEDALGRLQQLIPISDVGQQNLASNLEALEKPVQDAAWLYKILWNACLLWMDARLRALRSYQRHLENNPAEPRSARSRAQMINYRMHGGNLCVDALMAALDFGYYRHYDAQYDGWIRSSFQKMYKLTIADGLWLAKHGNDIAQNVDWPQVIGFIDKFVAMYDFVHTLSSQTRPPNLKQVLTHRFVPLTAHISSLIGQAKADPDWEADAAATQTITTLQDDLYNDCKGWIKKGDPMCMWDMIGSHQPPWPEAAYLRDMPTVPTVSTMHQRTAGQGEAVMRLRPQPRIQYA</sequence>
<proteinExistence type="predicted"/>
<comment type="caution">
    <text evidence="1">The sequence shown here is derived from an EMBL/GenBank/DDBJ whole genome shotgun (WGS) entry which is preliminary data.</text>
</comment>
<evidence type="ECO:0000313" key="2">
    <source>
        <dbReference type="Proteomes" id="UP001430848"/>
    </source>
</evidence>
<reference evidence="1 2" key="1">
    <citation type="submission" date="2024-02" db="EMBL/GenBank/DDBJ databases">
        <title>De novo assembly and annotation of 12 fungi associated with fruit tree decline syndrome in Ontario, Canada.</title>
        <authorList>
            <person name="Sulman M."/>
            <person name="Ellouze W."/>
            <person name="Ilyukhin E."/>
        </authorList>
    </citation>
    <scope>NUCLEOTIDE SEQUENCE [LARGE SCALE GENOMIC DNA]</scope>
    <source>
        <strain evidence="1 2">M169</strain>
    </source>
</reference>
<protein>
    <submittedName>
        <fullName evidence="1">Uncharacterized protein</fullName>
    </submittedName>
</protein>
<evidence type="ECO:0000313" key="1">
    <source>
        <dbReference type="EMBL" id="KAK7715601.1"/>
    </source>
</evidence>
<accession>A0ABR1NU46</accession>
<keyword evidence="2" id="KW-1185">Reference proteome</keyword>
<organism evidence="1 2">
    <name type="scientific">Diaporthe eres</name>
    <name type="common">Phomopsis oblonga</name>
    <dbReference type="NCBI Taxonomy" id="83184"/>
    <lineage>
        <taxon>Eukaryota</taxon>
        <taxon>Fungi</taxon>
        <taxon>Dikarya</taxon>
        <taxon>Ascomycota</taxon>
        <taxon>Pezizomycotina</taxon>
        <taxon>Sordariomycetes</taxon>
        <taxon>Sordariomycetidae</taxon>
        <taxon>Diaporthales</taxon>
        <taxon>Diaporthaceae</taxon>
        <taxon>Diaporthe</taxon>
        <taxon>Diaporthe eres species complex</taxon>
    </lineage>
</organism>
<name>A0ABR1NU46_DIAER</name>
<dbReference type="Proteomes" id="UP001430848">
    <property type="component" value="Unassembled WGS sequence"/>
</dbReference>
<dbReference type="EMBL" id="JAKNSF020000108">
    <property type="protein sequence ID" value="KAK7715601.1"/>
    <property type="molecule type" value="Genomic_DNA"/>
</dbReference>